<sequence>MTRGNKVPEGGLGGGRRMVGIGATTMQASALAFETEYASKEVGIGLISSKGCLANDEETTSLSGIISAMILPTDEPGFVRMCIGCTLENDDTECLSVADDASVRPLGKDSEAL</sequence>
<evidence type="ECO:0000313" key="1">
    <source>
        <dbReference type="EMBL" id="ETW82469.1"/>
    </source>
</evidence>
<dbReference type="KEGG" id="hir:HETIRDRAFT_408796"/>
<dbReference type="GeneID" id="20672725"/>
<keyword evidence="2" id="KW-1185">Reference proteome</keyword>
<dbReference type="EMBL" id="KI925457">
    <property type="protein sequence ID" value="ETW82469.1"/>
    <property type="molecule type" value="Genomic_DNA"/>
</dbReference>
<dbReference type="HOGENOM" id="CLU_2133818_0_0_1"/>
<dbReference type="Proteomes" id="UP000030671">
    <property type="component" value="Unassembled WGS sequence"/>
</dbReference>
<organism evidence="1 2">
    <name type="scientific">Heterobasidion irregulare (strain TC 32-1)</name>
    <dbReference type="NCBI Taxonomy" id="747525"/>
    <lineage>
        <taxon>Eukaryota</taxon>
        <taxon>Fungi</taxon>
        <taxon>Dikarya</taxon>
        <taxon>Basidiomycota</taxon>
        <taxon>Agaricomycotina</taxon>
        <taxon>Agaricomycetes</taxon>
        <taxon>Russulales</taxon>
        <taxon>Bondarzewiaceae</taxon>
        <taxon>Heterobasidion</taxon>
        <taxon>Heterobasidion annosum species complex</taxon>
    </lineage>
</organism>
<protein>
    <submittedName>
        <fullName evidence="1">Uncharacterized protein</fullName>
    </submittedName>
</protein>
<evidence type="ECO:0000313" key="2">
    <source>
        <dbReference type="Proteomes" id="UP000030671"/>
    </source>
</evidence>
<name>W4K9P2_HETIT</name>
<accession>W4K9P2</accession>
<reference evidence="1 2" key="1">
    <citation type="journal article" date="2012" name="New Phytol.">
        <title>Insight into trade-off between wood decay and parasitism from the genome of a fungal forest pathogen.</title>
        <authorList>
            <person name="Olson A."/>
            <person name="Aerts A."/>
            <person name="Asiegbu F."/>
            <person name="Belbahri L."/>
            <person name="Bouzid O."/>
            <person name="Broberg A."/>
            <person name="Canback B."/>
            <person name="Coutinho P.M."/>
            <person name="Cullen D."/>
            <person name="Dalman K."/>
            <person name="Deflorio G."/>
            <person name="van Diepen L.T."/>
            <person name="Dunand C."/>
            <person name="Duplessis S."/>
            <person name="Durling M."/>
            <person name="Gonthier P."/>
            <person name="Grimwood J."/>
            <person name="Fossdal C.G."/>
            <person name="Hansson D."/>
            <person name="Henrissat B."/>
            <person name="Hietala A."/>
            <person name="Himmelstrand K."/>
            <person name="Hoffmeister D."/>
            <person name="Hogberg N."/>
            <person name="James T.Y."/>
            <person name="Karlsson M."/>
            <person name="Kohler A."/>
            <person name="Kues U."/>
            <person name="Lee Y.H."/>
            <person name="Lin Y.C."/>
            <person name="Lind M."/>
            <person name="Lindquist E."/>
            <person name="Lombard V."/>
            <person name="Lucas S."/>
            <person name="Lunden K."/>
            <person name="Morin E."/>
            <person name="Murat C."/>
            <person name="Park J."/>
            <person name="Raffaello T."/>
            <person name="Rouze P."/>
            <person name="Salamov A."/>
            <person name="Schmutz J."/>
            <person name="Solheim H."/>
            <person name="Stahlberg J."/>
            <person name="Velez H."/>
            <person name="de Vries R.P."/>
            <person name="Wiebenga A."/>
            <person name="Woodward S."/>
            <person name="Yakovlev I."/>
            <person name="Garbelotto M."/>
            <person name="Martin F."/>
            <person name="Grigoriev I.V."/>
            <person name="Stenlid J."/>
        </authorList>
    </citation>
    <scope>NUCLEOTIDE SEQUENCE [LARGE SCALE GENOMIC DNA]</scope>
    <source>
        <strain evidence="1 2">TC 32-1</strain>
    </source>
</reference>
<dbReference type="RefSeq" id="XP_009544829.1">
    <property type="nucleotide sequence ID" value="XM_009546534.1"/>
</dbReference>
<proteinExistence type="predicted"/>
<dbReference type="InParanoid" id="W4K9P2"/>
<gene>
    <name evidence="1" type="ORF">HETIRDRAFT_408796</name>
</gene>
<dbReference type="AlphaFoldDB" id="W4K9P2"/>